<accession>A0A1M4UJ12</accession>
<evidence type="ECO:0000313" key="1">
    <source>
        <dbReference type="EMBL" id="SHE56772.1"/>
    </source>
</evidence>
<sequence>MILETFIPDLAFSSQVSNIVLSSDSDVKFVLYRVTESGENEAILSELYTPDNDSKIYILNLQKILSGYLEPVITGDFVFSFVVDDETLEYTSRLILSRSEINVSAPKFVANKFLSLLMGDKVTRPNNKEYVSVYSLTEDTVNVKAYYRDNETQTYSEKDIAGNQVTKDTVTLLDVSPGNYEAENLVLVRYIVSCGDRSMTFWIDNLSESSALSVLFSNNFGVLETFSISGVLQWEPKYTNDIGTIRGEYNKYNIDFYREYTANTGVLERLTADWLELELFSSLYVFEMRDTLIGKRIMISDQTVKRSSSKTETPSFEFKYRISQRIQDVIDFAGFIHRIFDMTFDLTFD</sequence>
<dbReference type="RefSeq" id="WP_062175687.1">
    <property type="nucleotide sequence ID" value="NZ_BBXL01000001.1"/>
</dbReference>
<organism evidence="1 2">
    <name type="scientific">Dysgonomonas macrotermitis</name>
    <dbReference type="NCBI Taxonomy" id="1346286"/>
    <lineage>
        <taxon>Bacteria</taxon>
        <taxon>Pseudomonadati</taxon>
        <taxon>Bacteroidota</taxon>
        <taxon>Bacteroidia</taxon>
        <taxon>Bacteroidales</taxon>
        <taxon>Dysgonomonadaceae</taxon>
        <taxon>Dysgonomonas</taxon>
    </lineage>
</organism>
<dbReference type="AlphaFoldDB" id="A0A1M4UJ12"/>
<dbReference type="Proteomes" id="UP000184480">
    <property type="component" value="Unassembled WGS sequence"/>
</dbReference>
<gene>
    <name evidence="1" type="ORF">SAMN05444362_101620</name>
</gene>
<evidence type="ECO:0000313" key="2">
    <source>
        <dbReference type="Proteomes" id="UP000184480"/>
    </source>
</evidence>
<dbReference type="OrthoDB" id="1067524at2"/>
<protein>
    <submittedName>
        <fullName evidence="1">Uncharacterized protein</fullName>
    </submittedName>
</protein>
<keyword evidence="2" id="KW-1185">Reference proteome</keyword>
<name>A0A1M4UJ12_9BACT</name>
<proteinExistence type="predicted"/>
<reference evidence="2" key="1">
    <citation type="submission" date="2016-11" db="EMBL/GenBank/DDBJ databases">
        <authorList>
            <person name="Varghese N."/>
            <person name="Submissions S."/>
        </authorList>
    </citation>
    <scope>NUCLEOTIDE SEQUENCE [LARGE SCALE GENOMIC DNA]</scope>
    <source>
        <strain evidence="2">DSM 27370</strain>
    </source>
</reference>
<dbReference type="EMBL" id="FQUC01000001">
    <property type="protein sequence ID" value="SHE56772.1"/>
    <property type="molecule type" value="Genomic_DNA"/>
</dbReference>
<dbReference type="STRING" id="1346286.SAMN05444362_101620"/>